<evidence type="ECO:0000256" key="1">
    <source>
        <dbReference type="SAM" id="MobiDB-lite"/>
    </source>
</evidence>
<sequence>GQRGDEIVWVDEEVAVLRYQAPAVGRAVEQLKALAAALNPAMSERHRKLAAAGDGAHTLQPKAPASEDAVLTVSPRAQLASYRGETGYVCHQDNRFRPSHGTRLNSRELTAILYANKNWRPE</sequence>
<reference evidence="2" key="1">
    <citation type="submission" date="2023-08" db="EMBL/GenBank/DDBJ databases">
        <authorList>
            <person name="Chen Y."/>
            <person name="Shah S."/>
            <person name="Dougan E. K."/>
            <person name="Thang M."/>
            <person name="Chan C."/>
        </authorList>
    </citation>
    <scope>NUCLEOTIDE SEQUENCE</scope>
</reference>
<feature type="non-terminal residue" evidence="2">
    <location>
        <position position="122"/>
    </location>
</feature>
<accession>A0AA36IUW2</accession>
<protein>
    <submittedName>
        <fullName evidence="2">Uncharacterized protein</fullName>
    </submittedName>
</protein>
<comment type="caution">
    <text evidence="2">The sequence shown here is derived from an EMBL/GenBank/DDBJ whole genome shotgun (WGS) entry which is preliminary data.</text>
</comment>
<proteinExistence type="predicted"/>
<organism evidence="2 3">
    <name type="scientific">Effrenium voratum</name>
    <dbReference type="NCBI Taxonomy" id="2562239"/>
    <lineage>
        <taxon>Eukaryota</taxon>
        <taxon>Sar</taxon>
        <taxon>Alveolata</taxon>
        <taxon>Dinophyceae</taxon>
        <taxon>Suessiales</taxon>
        <taxon>Symbiodiniaceae</taxon>
        <taxon>Effrenium</taxon>
    </lineage>
</organism>
<gene>
    <name evidence="2" type="ORF">EVOR1521_LOCUS18814</name>
</gene>
<name>A0AA36IUW2_9DINO</name>
<feature type="region of interest" description="Disordered" evidence="1">
    <location>
        <begin position="49"/>
        <end position="69"/>
    </location>
</feature>
<evidence type="ECO:0000313" key="3">
    <source>
        <dbReference type="Proteomes" id="UP001178507"/>
    </source>
</evidence>
<keyword evidence="3" id="KW-1185">Reference proteome</keyword>
<dbReference type="AlphaFoldDB" id="A0AA36IUW2"/>
<feature type="non-terminal residue" evidence="2">
    <location>
        <position position="1"/>
    </location>
</feature>
<evidence type="ECO:0000313" key="2">
    <source>
        <dbReference type="EMBL" id="CAJ1394076.1"/>
    </source>
</evidence>
<dbReference type="Proteomes" id="UP001178507">
    <property type="component" value="Unassembled WGS sequence"/>
</dbReference>
<dbReference type="Gene3D" id="2.60.120.620">
    <property type="entry name" value="q2cbj1_9rhob like domain"/>
    <property type="match status" value="1"/>
</dbReference>
<dbReference type="EMBL" id="CAUJNA010002744">
    <property type="protein sequence ID" value="CAJ1394076.1"/>
    <property type="molecule type" value="Genomic_DNA"/>
</dbReference>